<evidence type="ECO:0000313" key="3">
    <source>
        <dbReference type="Proteomes" id="UP000193648"/>
    </source>
</evidence>
<dbReference type="OrthoDB" id="264354at2759"/>
<comment type="caution">
    <text evidence="2">The sequence shown here is derived from an EMBL/GenBank/DDBJ whole genome shotgun (WGS) entry which is preliminary data.</text>
</comment>
<dbReference type="GeneID" id="33571687"/>
<name>A0A1Y2GYX6_9FUNG</name>
<keyword evidence="3" id="KW-1185">Reference proteome</keyword>
<gene>
    <name evidence="2" type="ORF">BCR41DRAFT_420065</name>
</gene>
<keyword evidence="1" id="KW-0812">Transmembrane</keyword>
<organism evidence="2 3">
    <name type="scientific">Lobosporangium transversale</name>
    <dbReference type="NCBI Taxonomy" id="64571"/>
    <lineage>
        <taxon>Eukaryota</taxon>
        <taxon>Fungi</taxon>
        <taxon>Fungi incertae sedis</taxon>
        <taxon>Mucoromycota</taxon>
        <taxon>Mortierellomycotina</taxon>
        <taxon>Mortierellomycetes</taxon>
        <taxon>Mortierellales</taxon>
        <taxon>Mortierellaceae</taxon>
        <taxon>Lobosporangium</taxon>
    </lineage>
</organism>
<proteinExistence type="predicted"/>
<dbReference type="RefSeq" id="XP_021883777.1">
    <property type="nucleotide sequence ID" value="XM_022029844.1"/>
</dbReference>
<dbReference type="Proteomes" id="UP000193648">
    <property type="component" value="Unassembled WGS sequence"/>
</dbReference>
<feature type="transmembrane region" description="Helical" evidence="1">
    <location>
        <begin position="53"/>
        <end position="77"/>
    </location>
</feature>
<evidence type="ECO:0000313" key="2">
    <source>
        <dbReference type="EMBL" id="ORZ24796.1"/>
    </source>
</evidence>
<dbReference type="InParanoid" id="A0A1Y2GYX6"/>
<protein>
    <submittedName>
        <fullName evidence="2">Uncharacterized protein</fullName>
    </submittedName>
</protein>
<feature type="transmembrane region" description="Helical" evidence="1">
    <location>
        <begin position="141"/>
        <end position="168"/>
    </location>
</feature>
<keyword evidence="1" id="KW-0472">Membrane</keyword>
<dbReference type="EMBL" id="MCFF01000008">
    <property type="protein sequence ID" value="ORZ24796.1"/>
    <property type="molecule type" value="Genomic_DNA"/>
</dbReference>
<sequence>MMFLSLGYGCAWIGRELDLRHIWGWKGLVAERLKYGKNKEEMVLVLGLDWMDFVWGFVMMAVIGLMGMVVGGCIWLCDDTPYDERRRRRNGGGRRGGGGGGYGSAGNGNSGGRFVDCCNVSMDCCSGVRCRSCCDDCDEGILIVIAILIPALIIAGTFGAIAAIYIVMARFNTRALDS</sequence>
<dbReference type="AlphaFoldDB" id="A0A1Y2GYX6"/>
<accession>A0A1Y2GYX6</accession>
<reference evidence="2 3" key="1">
    <citation type="submission" date="2016-07" db="EMBL/GenBank/DDBJ databases">
        <title>Pervasive Adenine N6-methylation of Active Genes in Fungi.</title>
        <authorList>
            <consortium name="DOE Joint Genome Institute"/>
            <person name="Mondo S.J."/>
            <person name="Dannebaum R.O."/>
            <person name="Kuo R.C."/>
            <person name="Labutti K."/>
            <person name="Haridas S."/>
            <person name="Kuo A."/>
            <person name="Salamov A."/>
            <person name="Ahrendt S.R."/>
            <person name="Lipzen A."/>
            <person name="Sullivan W."/>
            <person name="Andreopoulos W.B."/>
            <person name="Clum A."/>
            <person name="Lindquist E."/>
            <person name="Daum C."/>
            <person name="Ramamoorthy G.K."/>
            <person name="Gryganskyi A."/>
            <person name="Culley D."/>
            <person name="Magnuson J.K."/>
            <person name="James T.Y."/>
            <person name="O'Malley M.A."/>
            <person name="Stajich J.E."/>
            <person name="Spatafora J.W."/>
            <person name="Visel A."/>
            <person name="Grigoriev I.V."/>
        </authorList>
    </citation>
    <scope>NUCLEOTIDE SEQUENCE [LARGE SCALE GENOMIC DNA]</scope>
    <source>
        <strain evidence="2 3">NRRL 3116</strain>
    </source>
</reference>
<evidence type="ECO:0000256" key="1">
    <source>
        <dbReference type="SAM" id="Phobius"/>
    </source>
</evidence>
<feature type="non-terminal residue" evidence="2">
    <location>
        <position position="178"/>
    </location>
</feature>
<keyword evidence="1" id="KW-1133">Transmembrane helix</keyword>